<evidence type="ECO:0000313" key="2">
    <source>
        <dbReference type="EMBL" id="KAF4504415.1"/>
    </source>
</evidence>
<protein>
    <submittedName>
        <fullName evidence="2">Uncharacterized protein</fullName>
    </submittedName>
</protein>
<evidence type="ECO:0000313" key="3">
    <source>
        <dbReference type="Proteomes" id="UP000557566"/>
    </source>
</evidence>
<evidence type="ECO:0000256" key="1">
    <source>
        <dbReference type="SAM" id="MobiDB-lite"/>
    </source>
</evidence>
<dbReference type="Proteomes" id="UP000557566">
    <property type="component" value="Unassembled WGS sequence"/>
</dbReference>
<accession>A0A8H4PN38</accession>
<dbReference type="EMBL" id="JAAVMX010000009">
    <property type="protein sequence ID" value="KAF4504415.1"/>
    <property type="molecule type" value="Genomic_DNA"/>
</dbReference>
<comment type="caution">
    <text evidence="2">The sequence shown here is derived from an EMBL/GenBank/DDBJ whole genome shotgun (WGS) entry which is preliminary data.</text>
</comment>
<proteinExistence type="predicted"/>
<name>A0A8H4PN38_9HYPO</name>
<keyword evidence="3" id="KW-1185">Reference proteome</keyword>
<feature type="region of interest" description="Disordered" evidence="1">
    <location>
        <begin position="131"/>
        <end position="195"/>
    </location>
</feature>
<reference evidence="2 3" key="1">
    <citation type="journal article" date="2020" name="Genome Biol. Evol.">
        <title>A new high-quality draft genome assembly of the Chinese cordyceps Ophiocordyceps sinensis.</title>
        <authorList>
            <person name="Shu R."/>
            <person name="Zhang J."/>
            <person name="Meng Q."/>
            <person name="Zhang H."/>
            <person name="Zhou G."/>
            <person name="Li M."/>
            <person name="Wu P."/>
            <person name="Zhao Y."/>
            <person name="Chen C."/>
            <person name="Qin Q."/>
        </authorList>
    </citation>
    <scope>NUCLEOTIDE SEQUENCE [LARGE SCALE GENOMIC DNA]</scope>
    <source>
        <strain evidence="2 3">IOZ07</strain>
    </source>
</reference>
<gene>
    <name evidence="2" type="ORF">G6O67_007866</name>
</gene>
<dbReference type="AlphaFoldDB" id="A0A8H4PN38"/>
<organism evidence="2 3">
    <name type="scientific">Ophiocordyceps sinensis</name>
    <dbReference type="NCBI Taxonomy" id="72228"/>
    <lineage>
        <taxon>Eukaryota</taxon>
        <taxon>Fungi</taxon>
        <taxon>Dikarya</taxon>
        <taxon>Ascomycota</taxon>
        <taxon>Pezizomycotina</taxon>
        <taxon>Sordariomycetes</taxon>
        <taxon>Hypocreomycetidae</taxon>
        <taxon>Hypocreales</taxon>
        <taxon>Ophiocordycipitaceae</taxon>
        <taxon>Ophiocordyceps</taxon>
    </lineage>
</organism>
<dbReference type="OrthoDB" id="4939997at2759"/>
<sequence length="195" mass="20518">MGQLLNFMKEHGTAVGFQKGFPLFKAPKVITGQDSAATKNVEPAPHEEGVFEEAWDFIKGHPVAIALLPAVAALNLIPGVGEIVDAAEFATLSTEAVESTGLVIEGMTTLEVEEGAVGVDEGTTTVKEGLTAGNRGVNVPQPKEELDLPNVPTHEPGASVEEQVENLPNVPTDEIGLPEKVPSGKTALKERKHLS</sequence>